<keyword evidence="2" id="KW-1185">Reference proteome</keyword>
<reference evidence="1" key="2">
    <citation type="submission" date="2024-06" db="UniProtKB">
        <authorList>
            <consortium name="EnsemblMetazoa"/>
        </authorList>
    </citation>
    <scope>IDENTIFICATION</scope>
</reference>
<accession>A0AAN0JE93</accession>
<dbReference type="KEGG" id="aqu:109583969"/>
<proteinExistence type="predicted"/>
<dbReference type="EnsemblMetazoa" id="XM_019999513.1">
    <property type="protein sequence ID" value="XP_019855072.1"/>
    <property type="gene ID" value="LOC109583969"/>
</dbReference>
<name>A0AAN0JE93_AMPQE</name>
<organism evidence="1 2">
    <name type="scientific">Amphimedon queenslandica</name>
    <name type="common">Sponge</name>
    <dbReference type="NCBI Taxonomy" id="400682"/>
    <lineage>
        <taxon>Eukaryota</taxon>
        <taxon>Metazoa</taxon>
        <taxon>Porifera</taxon>
        <taxon>Demospongiae</taxon>
        <taxon>Heteroscleromorpha</taxon>
        <taxon>Haplosclerida</taxon>
        <taxon>Niphatidae</taxon>
        <taxon>Amphimedon</taxon>
    </lineage>
</organism>
<dbReference type="Proteomes" id="UP000007879">
    <property type="component" value="Unassembled WGS sequence"/>
</dbReference>
<evidence type="ECO:0000313" key="2">
    <source>
        <dbReference type="Proteomes" id="UP000007879"/>
    </source>
</evidence>
<reference evidence="2" key="1">
    <citation type="journal article" date="2010" name="Nature">
        <title>The Amphimedon queenslandica genome and the evolution of animal complexity.</title>
        <authorList>
            <person name="Srivastava M."/>
            <person name="Simakov O."/>
            <person name="Chapman J."/>
            <person name="Fahey B."/>
            <person name="Gauthier M.E."/>
            <person name="Mitros T."/>
            <person name="Richards G.S."/>
            <person name="Conaco C."/>
            <person name="Dacre M."/>
            <person name="Hellsten U."/>
            <person name="Larroux C."/>
            <person name="Putnam N.H."/>
            <person name="Stanke M."/>
            <person name="Adamska M."/>
            <person name="Darling A."/>
            <person name="Degnan S.M."/>
            <person name="Oakley T.H."/>
            <person name="Plachetzki D.C."/>
            <person name="Zhai Y."/>
            <person name="Adamski M."/>
            <person name="Calcino A."/>
            <person name="Cummins S.F."/>
            <person name="Goodstein D.M."/>
            <person name="Harris C."/>
            <person name="Jackson D.J."/>
            <person name="Leys S.P."/>
            <person name="Shu S."/>
            <person name="Woodcroft B.J."/>
            <person name="Vervoort M."/>
            <person name="Kosik K.S."/>
            <person name="Manning G."/>
            <person name="Degnan B.M."/>
            <person name="Rokhsar D.S."/>
        </authorList>
    </citation>
    <scope>NUCLEOTIDE SEQUENCE [LARGE SCALE GENOMIC DNA]</scope>
</reference>
<dbReference type="GeneID" id="109583969"/>
<dbReference type="AlphaFoldDB" id="A0AAN0JE93"/>
<sequence>MLPRLFKASEHLQSEDFDKAVKAKVEIHVRSSDSRPGRERIILYSPASYPSSIKVFPWYQLVQSSDDFDLSNVLKPYVLLHKVKRHDRIRASSIYSKYAHPNLKLILIMSSNITQKHLDSDRELIDCPITIVIIPHKFKHELKDFIADATKNYEASVKPVISTKVHYFFTTANVDDVIFKRRMHEFIQERTCITMESIDDPSGKSLRLLKWILDKVNLTFLDNQFELYSVTHEDVIQHVLDLLVEKDHIDSVFSKDFIFYFCFANILHCFYSLQAYPESLKLLVYKCVTKLKEIKPTDIARYQQEFIDKGSFKIYDSHVTEINVFHLAAKSFITVSQGYLMIYPSSAAVEYAYVKILSVSIAIKFYNSCSMLKKIQKLWFKEVLQARNNFLSYKTFFLFSIFFPRSCQKVTLKVLAMG</sequence>
<evidence type="ECO:0000313" key="1">
    <source>
        <dbReference type="EnsemblMetazoa" id="XP_019855072.1"/>
    </source>
</evidence>
<protein>
    <submittedName>
        <fullName evidence="1">Uncharacterized protein</fullName>
    </submittedName>
</protein>
<dbReference type="RefSeq" id="XP_019855072.1">
    <property type="nucleotide sequence ID" value="XM_019999513.1"/>
</dbReference>